<dbReference type="PANTHER" id="PTHR44757">
    <property type="entry name" value="DIGUANYLATE CYCLASE DGCP"/>
    <property type="match status" value="1"/>
</dbReference>
<sequence length="568" mass="65550">MTNEKQNETDLEIKIKELEDFKFALDESSIVAITDHRGIITYVNNKFCEISKYSKNELIGNNHRIVNSGYHPKSFMKSMWKTIQDGRVWMGNIKNKAKDGSNYWVKTTIIPFVDNKGIPYQYISIRQDITEQMKMEEQILYNSYHDELTGLRNRRYLKDNLNQWINENKNNQMALLFLDLNRFKFINDTLGHSVGDQVLREVSNRIFTYLHEKAELYRFGGDEFIIALKNCTINDVNELANEINHLLSPSFHINDESLYLSASVGISLFPSDGVDIETLVKKADSAMYVAKKKGMNSIQFYSSKMYEDMNKTMNLERALRQAVEEKDFILHYQPQIDLSSNKIIGVEALIRWKHPVTGNISPSEFIPLAEETGLITPITKWVLETACKQNKKWQENGTLPIRIGVNISPYLFREDLIEMVKRILNETQLQPCYLELEITESLMQDPTFTIPILKELKSLGVRLSIDDFGTGYSSLAYLRHFPIDSLKIDRSFINDIQTDNGVMVKAIIDMASHLSVSVIAEGIENQEQLYFLSKLNCSEGQGYYFSRPLPSSEINKILPKFEKVGEQR</sequence>
<evidence type="ECO:0000259" key="1">
    <source>
        <dbReference type="PROSITE" id="PS50112"/>
    </source>
</evidence>
<dbReference type="SUPFAM" id="SSF55785">
    <property type="entry name" value="PYP-like sensor domain (PAS domain)"/>
    <property type="match status" value="1"/>
</dbReference>
<evidence type="ECO:0000259" key="2">
    <source>
        <dbReference type="PROSITE" id="PS50113"/>
    </source>
</evidence>
<evidence type="ECO:0000259" key="4">
    <source>
        <dbReference type="PROSITE" id="PS50887"/>
    </source>
</evidence>
<dbReference type="PROSITE" id="PS50887">
    <property type="entry name" value="GGDEF"/>
    <property type="match status" value="1"/>
</dbReference>
<dbReference type="Pfam" id="PF00563">
    <property type="entry name" value="EAL"/>
    <property type="match status" value="1"/>
</dbReference>
<dbReference type="InterPro" id="IPR043128">
    <property type="entry name" value="Rev_trsase/Diguanyl_cyclase"/>
</dbReference>
<dbReference type="Gene3D" id="3.30.450.20">
    <property type="entry name" value="PAS domain"/>
    <property type="match status" value="1"/>
</dbReference>
<feature type="domain" description="GGDEF" evidence="4">
    <location>
        <begin position="171"/>
        <end position="303"/>
    </location>
</feature>
<dbReference type="AlphaFoldDB" id="A0A0K9H049"/>
<protein>
    <recommendedName>
        <fullName evidence="7">Diguanylate cyclase</fullName>
    </recommendedName>
</protein>
<dbReference type="Pfam" id="PF00990">
    <property type="entry name" value="GGDEF"/>
    <property type="match status" value="1"/>
</dbReference>
<dbReference type="InterPro" id="IPR052155">
    <property type="entry name" value="Biofilm_reg_signaling"/>
</dbReference>
<feature type="domain" description="PAC" evidence="2">
    <location>
        <begin position="84"/>
        <end position="141"/>
    </location>
</feature>
<accession>A0A0K9H049</accession>
<dbReference type="NCBIfam" id="TIGR00229">
    <property type="entry name" value="sensory_box"/>
    <property type="match status" value="1"/>
</dbReference>
<dbReference type="STRING" id="1679170.AC625_09510"/>
<dbReference type="CDD" id="cd01949">
    <property type="entry name" value="GGDEF"/>
    <property type="match status" value="1"/>
</dbReference>
<reference evidence="6" key="1">
    <citation type="submission" date="2015-07" db="EMBL/GenBank/DDBJ databases">
        <title>Genome sequencing project for genomic taxonomy and phylogenomics of Bacillus-like bacteria.</title>
        <authorList>
            <person name="Liu B."/>
            <person name="Wang J."/>
            <person name="Zhu Y."/>
            <person name="Liu G."/>
            <person name="Chen Q."/>
            <person name="Chen Z."/>
            <person name="Lan J."/>
            <person name="Che J."/>
            <person name="Ge C."/>
            <person name="Shi H."/>
            <person name="Pan Z."/>
            <person name="Liu X."/>
        </authorList>
    </citation>
    <scope>NUCLEOTIDE SEQUENCE [LARGE SCALE GENOMIC DNA]</scope>
    <source>
        <strain evidence="6">FJAT-27997</strain>
    </source>
</reference>
<dbReference type="NCBIfam" id="TIGR00254">
    <property type="entry name" value="GGDEF"/>
    <property type="match status" value="1"/>
</dbReference>
<evidence type="ECO:0000313" key="5">
    <source>
        <dbReference type="EMBL" id="KMY52288.1"/>
    </source>
</evidence>
<dbReference type="PROSITE" id="PS50112">
    <property type="entry name" value="PAS"/>
    <property type="match status" value="1"/>
</dbReference>
<dbReference type="InterPro" id="IPR000014">
    <property type="entry name" value="PAS"/>
</dbReference>
<dbReference type="Pfam" id="PF13426">
    <property type="entry name" value="PAS_9"/>
    <property type="match status" value="1"/>
</dbReference>
<dbReference type="Gene3D" id="3.20.20.450">
    <property type="entry name" value="EAL domain"/>
    <property type="match status" value="1"/>
</dbReference>
<gene>
    <name evidence="5" type="ORF">AC625_09510</name>
</gene>
<dbReference type="SMART" id="SM00086">
    <property type="entry name" value="PAC"/>
    <property type="match status" value="1"/>
</dbReference>
<comment type="caution">
    <text evidence="5">The sequence shown here is derived from an EMBL/GenBank/DDBJ whole genome shotgun (WGS) entry which is preliminary data.</text>
</comment>
<dbReference type="PATRIC" id="fig|1679170.3.peg.2104"/>
<dbReference type="PANTHER" id="PTHR44757:SF2">
    <property type="entry name" value="BIOFILM ARCHITECTURE MAINTENANCE PROTEIN MBAA"/>
    <property type="match status" value="1"/>
</dbReference>
<organism evidence="5 6">
    <name type="scientific">Peribacillus loiseleuriae</name>
    <dbReference type="NCBI Taxonomy" id="1679170"/>
    <lineage>
        <taxon>Bacteria</taxon>
        <taxon>Bacillati</taxon>
        <taxon>Bacillota</taxon>
        <taxon>Bacilli</taxon>
        <taxon>Bacillales</taxon>
        <taxon>Bacillaceae</taxon>
        <taxon>Peribacillus</taxon>
    </lineage>
</organism>
<dbReference type="EMBL" id="LFZW01000001">
    <property type="protein sequence ID" value="KMY52288.1"/>
    <property type="molecule type" value="Genomic_DNA"/>
</dbReference>
<dbReference type="InterPro" id="IPR035919">
    <property type="entry name" value="EAL_sf"/>
</dbReference>
<dbReference type="FunFam" id="3.20.20.450:FF:000001">
    <property type="entry name" value="Cyclic di-GMP phosphodiesterase yahA"/>
    <property type="match status" value="1"/>
</dbReference>
<dbReference type="Proteomes" id="UP000037146">
    <property type="component" value="Unassembled WGS sequence"/>
</dbReference>
<dbReference type="SUPFAM" id="SSF141868">
    <property type="entry name" value="EAL domain-like"/>
    <property type="match status" value="1"/>
</dbReference>
<keyword evidence="6" id="KW-1185">Reference proteome</keyword>
<proteinExistence type="predicted"/>
<dbReference type="InterPro" id="IPR035965">
    <property type="entry name" value="PAS-like_dom_sf"/>
</dbReference>
<dbReference type="Gene3D" id="3.30.70.270">
    <property type="match status" value="1"/>
</dbReference>
<dbReference type="SUPFAM" id="SSF55073">
    <property type="entry name" value="Nucleotide cyclase"/>
    <property type="match status" value="1"/>
</dbReference>
<dbReference type="CDD" id="cd00130">
    <property type="entry name" value="PAS"/>
    <property type="match status" value="1"/>
</dbReference>
<dbReference type="PROSITE" id="PS50113">
    <property type="entry name" value="PAC"/>
    <property type="match status" value="1"/>
</dbReference>
<dbReference type="InterPro" id="IPR001610">
    <property type="entry name" value="PAC"/>
</dbReference>
<dbReference type="InterPro" id="IPR000160">
    <property type="entry name" value="GGDEF_dom"/>
</dbReference>
<feature type="domain" description="EAL" evidence="3">
    <location>
        <begin position="312"/>
        <end position="562"/>
    </location>
</feature>
<dbReference type="CDD" id="cd01948">
    <property type="entry name" value="EAL"/>
    <property type="match status" value="1"/>
</dbReference>
<dbReference type="InterPro" id="IPR000700">
    <property type="entry name" value="PAS-assoc_C"/>
</dbReference>
<evidence type="ECO:0000313" key="6">
    <source>
        <dbReference type="Proteomes" id="UP000037146"/>
    </source>
</evidence>
<dbReference type="PROSITE" id="PS50883">
    <property type="entry name" value="EAL"/>
    <property type="match status" value="1"/>
</dbReference>
<feature type="domain" description="PAS" evidence="1">
    <location>
        <begin position="17"/>
        <end position="74"/>
    </location>
</feature>
<name>A0A0K9H049_9BACI</name>
<evidence type="ECO:0008006" key="7">
    <source>
        <dbReference type="Google" id="ProtNLM"/>
    </source>
</evidence>
<dbReference type="InterPro" id="IPR001633">
    <property type="entry name" value="EAL_dom"/>
</dbReference>
<dbReference type="SMART" id="SM00267">
    <property type="entry name" value="GGDEF"/>
    <property type="match status" value="1"/>
</dbReference>
<dbReference type="SMART" id="SM00052">
    <property type="entry name" value="EAL"/>
    <property type="match status" value="1"/>
</dbReference>
<evidence type="ECO:0000259" key="3">
    <source>
        <dbReference type="PROSITE" id="PS50883"/>
    </source>
</evidence>
<dbReference type="InterPro" id="IPR029787">
    <property type="entry name" value="Nucleotide_cyclase"/>
</dbReference>